<evidence type="ECO:0000313" key="2">
    <source>
        <dbReference type="Proteomes" id="UP000005239"/>
    </source>
</evidence>
<accession>A0A2A6BXY2</accession>
<reference evidence="2" key="1">
    <citation type="journal article" date="2008" name="Nat. Genet.">
        <title>The Pristionchus pacificus genome provides a unique perspective on nematode lifestyle and parasitism.</title>
        <authorList>
            <person name="Dieterich C."/>
            <person name="Clifton S.W."/>
            <person name="Schuster L.N."/>
            <person name="Chinwalla A."/>
            <person name="Delehaunty K."/>
            <person name="Dinkelacker I."/>
            <person name="Fulton L."/>
            <person name="Fulton R."/>
            <person name="Godfrey J."/>
            <person name="Minx P."/>
            <person name="Mitreva M."/>
            <person name="Roeseler W."/>
            <person name="Tian H."/>
            <person name="Witte H."/>
            <person name="Yang S.P."/>
            <person name="Wilson R.K."/>
            <person name="Sommer R.J."/>
        </authorList>
    </citation>
    <scope>NUCLEOTIDE SEQUENCE [LARGE SCALE GENOMIC DNA]</scope>
    <source>
        <strain evidence="2">PS312</strain>
    </source>
</reference>
<sequence length="175" mass="20106">MAEKSFAATPSLRLFLISQAKSLNARCWIFGLLSQTRVRKLDYEEHAILFIIICVLYKNEHTEKRITAENMTNDEIAIGCDYLTNVSFQTKKFSACNTQDVQSVFEGMVIFRIEILPQLLSFSVLDRKQIGQIFEDHIMKEVHFVNDFCADSADTDALRSQYSSTLTEASSYFFE</sequence>
<organism evidence="1 2">
    <name type="scientific">Pristionchus pacificus</name>
    <name type="common">Parasitic nematode worm</name>
    <dbReference type="NCBI Taxonomy" id="54126"/>
    <lineage>
        <taxon>Eukaryota</taxon>
        <taxon>Metazoa</taxon>
        <taxon>Ecdysozoa</taxon>
        <taxon>Nematoda</taxon>
        <taxon>Chromadorea</taxon>
        <taxon>Rhabditida</taxon>
        <taxon>Rhabditina</taxon>
        <taxon>Diplogasteromorpha</taxon>
        <taxon>Diplogasteroidea</taxon>
        <taxon>Neodiplogasteridae</taxon>
        <taxon>Pristionchus</taxon>
    </lineage>
</organism>
<keyword evidence="2" id="KW-1185">Reference proteome</keyword>
<dbReference type="AlphaFoldDB" id="A0A2A6BXY2"/>
<gene>
    <name evidence="1" type="primary">WBGene00101153</name>
</gene>
<protein>
    <submittedName>
        <fullName evidence="1">Uncharacterized protein</fullName>
    </submittedName>
</protein>
<evidence type="ECO:0000313" key="1">
    <source>
        <dbReference type="EnsemblMetazoa" id="PPA11599.1"/>
    </source>
</evidence>
<proteinExistence type="predicted"/>
<accession>A0A8R1YBE1</accession>
<dbReference type="EnsemblMetazoa" id="PPA11599.1">
    <property type="protein sequence ID" value="PPA11599.1"/>
    <property type="gene ID" value="WBGene00101153"/>
</dbReference>
<dbReference type="Proteomes" id="UP000005239">
    <property type="component" value="Unassembled WGS sequence"/>
</dbReference>
<reference evidence="1" key="2">
    <citation type="submission" date="2022-06" db="UniProtKB">
        <authorList>
            <consortium name="EnsemblMetazoa"/>
        </authorList>
    </citation>
    <scope>IDENTIFICATION</scope>
    <source>
        <strain evidence="1">PS312</strain>
    </source>
</reference>
<name>A0A2A6BXY2_PRIPA</name>